<dbReference type="InterPro" id="IPR018610">
    <property type="entry name" value="UVSSA"/>
</dbReference>
<evidence type="ECO:0000256" key="5">
    <source>
        <dbReference type="ARBA" id="ARBA00022763"/>
    </source>
</evidence>
<dbReference type="InterPro" id="IPR049408">
    <property type="entry name" value="UVSSA_N_a-solenoid_rpt"/>
</dbReference>
<organism evidence="12 13">
    <name type="scientific">Hesseltinella vesiculosa</name>
    <dbReference type="NCBI Taxonomy" id="101127"/>
    <lineage>
        <taxon>Eukaryota</taxon>
        <taxon>Fungi</taxon>
        <taxon>Fungi incertae sedis</taxon>
        <taxon>Mucoromycota</taxon>
        <taxon>Mucoromycotina</taxon>
        <taxon>Mucoromycetes</taxon>
        <taxon>Mucorales</taxon>
        <taxon>Cunninghamellaceae</taxon>
        <taxon>Hesseltinella</taxon>
    </lineage>
</organism>
<name>A0A1X2GEJ4_9FUNG</name>
<protein>
    <recommendedName>
        <fullName evidence="11">UV-stimulated scaffold protein A C-terminal domain-containing protein</fullName>
    </recommendedName>
</protein>
<feature type="domain" description="UV-stimulated scaffold protein A C-terminal" evidence="11">
    <location>
        <begin position="454"/>
        <end position="556"/>
    </location>
</feature>
<evidence type="ECO:0000256" key="2">
    <source>
        <dbReference type="ARBA" id="ARBA00009240"/>
    </source>
</evidence>
<dbReference type="Proteomes" id="UP000242146">
    <property type="component" value="Unassembled WGS sequence"/>
</dbReference>
<dbReference type="GO" id="GO:0005694">
    <property type="term" value="C:chromosome"/>
    <property type="evidence" value="ECO:0007669"/>
    <property type="project" value="UniProtKB-SubCell"/>
</dbReference>
<evidence type="ECO:0000259" key="11">
    <source>
        <dbReference type="Pfam" id="PF09740"/>
    </source>
</evidence>
<evidence type="ECO:0000256" key="7">
    <source>
        <dbReference type="ARBA" id="ARBA00022833"/>
    </source>
</evidence>
<accession>A0A1X2GEJ4</accession>
<feature type="non-terminal residue" evidence="12">
    <location>
        <position position="1"/>
    </location>
</feature>
<dbReference type="PANTHER" id="PTHR28670">
    <property type="entry name" value="UV-STIMULATED SCAFFOLD PROTEIN A"/>
    <property type="match status" value="1"/>
</dbReference>
<evidence type="ECO:0000256" key="9">
    <source>
        <dbReference type="ARBA" id="ARBA00023204"/>
    </source>
</evidence>
<keyword evidence="9" id="KW-0234">DNA repair</keyword>
<keyword evidence="4" id="KW-0479">Metal-binding</keyword>
<dbReference type="STRING" id="101127.A0A1X2GEJ4"/>
<evidence type="ECO:0000256" key="3">
    <source>
        <dbReference type="ARBA" id="ARBA00022454"/>
    </source>
</evidence>
<evidence type="ECO:0000313" key="13">
    <source>
        <dbReference type="Proteomes" id="UP000242146"/>
    </source>
</evidence>
<dbReference type="GO" id="GO:0009411">
    <property type="term" value="P:response to UV"/>
    <property type="evidence" value="ECO:0007669"/>
    <property type="project" value="InterPro"/>
</dbReference>
<dbReference type="GO" id="GO:0008270">
    <property type="term" value="F:zinc ion binding"/>
    <property type="evidence" value="ECO:0007669"/>
    <property type="project" value="UniProtKB-KW"/>
</dbReference>
<feature type="region of interest" description="Disordered" evidence="10">
    <location>
        <begin position="603"/>
        <end position="643"/>
    </location>
</feature>
<gene>
    <name evidence="12" type="ORF">DM01DRAFT_1336966</name>
</gene>
<comment type="similarity">
    <text evidence="2">Belongs to the UVSSA family.</text>
</comment>
<sequence length="668" mass="76932">MDIEARDRLVSNVTTITETGEWTLDKDLLKDIKRTCKLDAIYIETAYEVIMSQLKKKHPIQIRYSCMQLCEELFQRSHHFRQFLMNDFPIVIELSVGIKNTTLPPPAPVAQKLRRFAIALIKDWYNHYGEQLRPLSIGYDYLEHNGFLQGDQSLQSIHQSDRLSANKQERLKVIQERRFGQIKEDMDGHLDLVQDTLKNMESCFEILVPKNDDVKDHSGLDFDAMLNGTWNGMPSTSNDEDYNESLRSHGLASNRYSITVTIPSNPLEEQVHESAENSIIYEQLREAYKVLETKQIKQVNAWINSLIRMDHVDKVQKDRLIKQLIDTKNKVDESIRKVKLLGIELPPNRRPSQLKDDEESDDDMDAMFEEIELPDLATLDTVDIDESDITKVRNAALPPRQRLFPLAFEPQMVDDVTYAGAQVDQPLPTSEEYITSPKEKGKGKQTVDREELLKKAPVVEWGDDLFYWNGDNVQFNQSGLEFSHRFLGTGEGTNEIPDHLLEDLRKRKVFYKSHSHGNLKACRHPLNSGGLCPRRDLVTCPFHGKIIPRDELGSPVVDTSFEEPAFPTFSAAASSSAAAQKKKASLWQEIEGDVMQQLGKDRIEPKRKRGRQPFKKKSALIDIKKPSDTPFSRLKRKVESKESQRMVEEAWVYQEDIKNRDRKASLWR</sequence>
<dbReference type="InterPro" id="IPR049431">
    <property type="entry name" value="UVSSA_C"/>
</dbReference>
<dbReference type="PANTHER" id="PTHR28670:SF1">
    <property type="entry name" value="UV-STIMULATED SCAFFOLD PROTEIN A"/>
    <property type="match status" value="1"/>
</dbReference>
<reference evidence="12 13" key="1">
    <citation type="submission" date="2016-07" db="EMBL/GenBank/DDBJ databases">
        <title>Pervasive Adenine N6-methylation of Active Genes in Fungi.</title>
        <authorList>
            <consortium name="DOE Joint Genome Institute"/>
            <person name="Mondo S.J."/>
            <person name="Dannebaum R.O."/>
            <person name="Kuo R.C."/>
            <person name="Labutti K."/>
            <person name="Haridas S."/>
            <person name="Kuo A."/>
            <person name="Salamov A."/>
            <person name="Ahrendt S.R."/>
            <person name="Lipzen A."/>
            <person name="Sullivan W."/>
            <person name="Andreopoulos W.B."/>
            <person name="Clum A."/>
            <person name="Lindquist E."/>
            <person name="Daum C."/>
            <person name="Ramamoorthy G.K."/>
            <person name="Gryganskyi A."/>
            <person name="Culley D."/>
            <person name="Magnuson J.K."/>
            <person name="James T.Y."/>
            <person name="O'Malley M.A."/>
            <person name="Stajich J.E."/>
            <person name="Spatafora J.W."/>
            <person name="Visel A."/>
            <person name="Grigoriev I.V."/>
        </authorList>
    </citation>
    <scope>NUCLEOTIDE SEQUENCE [LARGE SCALE GENOMIC DNA]</scope>
    <source>
        <strain evidence="12 13">NRRL 3301</strain>
    </source>
</reference>
<keyword evidence="5" id="KW-0227">DNA damage</keyword>
<evidence type="ECO:0000256" key="1">
    <source>
        <dbReference type="ARBA" id="ARBA00004286"/>
    </source>
</evidence>
<comment type="caution">
    <text evidence="12">The sequence shown here is derived from an EMBL/GenBank/DDBJ whole genome shotgun (WGS) entry which is preliminary data.</text>
</comment>
<dbReference type="AlphaFoldDB" id="A0A1X2GEJ4"/>
<evidence type="ECO:0000256" key="10">
    <source>
        <dbReference type="SAM" id="MobiDB-lite"/>
    </source>
</evidence>
<keyword evidence="6" id="KW-0863">Zinc-finger</keyword>
<keyword evidence="7" id="KW-0862">Zinc</keyword>
<keyword evidence="3" id="KW-0158">Chromosome</keyword>
<evidence type="ECO:0000256" key="4">
    <source>
        <dbReference type="ARBA" id="ARBA00022723"/>
    </source>
</evidence>
<feature type="compositionally biased region" description="Basic residues" evidence="10">
    <location>
        <begin position="605"/>
        <end position="618"/>
    </location>
</feature>
<evidence type="ECO:0000256" key="6">
    <source>
        <dbReference type="ARBA" id="ARBA00022771"/>
    </source>
</evidence>
<dbReference type="GO" id="GO:0006283">
    <property type="term" value="P:transcription-coupled nucleotide-excision repair"/>
    <property type="evidence" value="ECO:0007669"/>
    <property type="project" value="TreeGrafter"/>
</dbReference>
<comment type="subcellular location">
    <subcellularLocation>
        <location evidence="1">Chromosome</location>
    </subcellularLocation>
</comment>
<proteinExistence type="inferred from homology"/>
<keyword evidence="8" id="KW-0175">Coiled coil</keyword>
<dbReference type="Pfam" id="PF09740">
    <property type="entry name" value="DUF2043"/>
    <property type="match status" value="1"/>
</dbReference>
<dbReference type="EMBL" id="MCGT01000019">
    <property type="protein sequence ID" value="ORX51975.1"/>
    <property type="molecule type" value="Genomic_DNA"/>
</dbReference>
<dbReference type="GO" id="GO:0000993">
    <property type="term" value="F:RNA polymerase II complex binding"/>
    <property type="evidence" value="ECO:0007669"/>
    <property type="project" value="TreeGrafter"/>
</dbReference>
<keyword evidence="13" id="KW-1185">Reference proteome</keyword>
<evidence type="ECO:0000313" key="12">
    <source>
        <dbReference type="EMBL" id="ORX51975.1"/>
    </source>
</evidence>
<evidence type="ECO:0000256" key="8">
    <source>
        <dbReference type="ARBA" id="ARBA00023054"/>
    </source>
</evidence>
<dbReference type="Pfam" id="PF20867">
    <property type="entry name" value="UVSSA_N"/>
    <property type="match status" value="1"/>
</dbReference>
<dbReference type="OrthoDB" id="5594015at2759"/>